<dbReference type="InterPro" id="IPR038444">
    <property type="entry name" value="DUF465_sf"/>
</dbReference>
<organism evidence="1 2">
    <name type="scientific">Sphingomonas ginkgonis</name>
    <dbReference type="NCBI Taxonomy" id="2315330"/>
    <lineage>
        <taxon>Bacteria</taxon>
        <taxon>Pseudomonadati</taxon>
        <taxon>Pseudomonadota</taxon>
        <taxon>Alphaproteobacteria</taxon>
        <taxon>Sphingomonadales</taxon>
        <taxon>Sphingomonadaceae</taxon>
        <taxon>Sphingomonas</taxon>
    </lineage>
</organism>
<comment type="caution">
    <text evidence="1">The sequence shown here is derived from an EMBL/GenBank/DDBJ whole genome shotgun (WGS) entry which is preliminary data.</text>
</comment>
<reference evidence="1 2" key="1">
    <citation type="submission" date="2018-12" db="EMBL/GenBank/DDBJ databases">
        <title>Sphingomonas sp. HMF7854 Genome sequencing and assembly.</title>
        <authorList>
            <person name="Cha I."/>
            <person name="Kang H."/>
            <person name="Kim H."/>
            <person name="Kang J."/>
            <person name="Joh K."/>
        </authorList>
    </citation>
    <scope>NUCLEOTIDE SEQUENCE [LARGE SCALE GENOMIC DNA]</scope>
    <source>
        <strain evidence="1 2">HMF7854</strain>
    </source>
</reference>
<dbReference type="RefSeq" id="WP_126718650.1">
    <property type="nucleotide sequence ID" value="NZ_RWJF01000001.1"/>
</dbReference>
<dbReference type="Pfam" id="PF04325">
    <property type="entry name" value="DUF465"/>
    <property type="match status" value="1"/>
</dbReference>
<dbReference type="Gene3D" id="6.10.280.50">
    <property type="match status" value="1"/>
</dbReference>
<evidence type="ECO:0000313" key="2">
    <source>
        <dbReference type="Proteomes" id="UP000274661"/>
    </source>
</evidence>
<dbReference type="Proteomes" id="UP000274661">
    <property type="component" value="Unassembled WGS sequence"/>
</dbReference>
<protein>
    <submittedName>
        <fullName evidence="1">DUF465 domain-containing protein</fullName>
    </submittedName>
</protein>
<sequence length="65" mass="7368">MNDDDPSAKIGELRAEHAFLDERLRAVQADPEGDMLEAARLKKRKLLLKDRISLLLDRSIPDIIA</sequence>
<proteinExistence type="predicted"/>
<evidence type="ECO:0000313" key="1">
    <source>
        <dbReference type="EMBL" id="RST30816.1"/>
    </source>
</evidence>
<name>A0A429VA66_9SPHN</name>
<accession>A0A429VA66</accession>
<keyword evidence="2" id="KW-1185">Reference proteome</keyword>
<dbReference type="EMBL" id="RWJF01000001">
    <property type="protein sequence ID" value="RST30816.1"/>
    <property type="molecule type" value="Genomic_DNA"/>
</dbReference>
<dbReference type="InterPro" id="IPR007420">
    <property type="entry name" value="DUF465"/>
</dbReference>
<dbReference type="AlphaFoldDB" id="A0A429VA66"/>
<gene>
    <name evidence="1" type="ORF">HMF7854_08175</name>
</gene>